<dbReference type="InterPro" id="IPR011333">
    <property type="entry name" value="SKP1/BTB/POZ_sf"/>
</dbReference>
<keyword evidence="5" id="KW-1185">Reference proteome</keyword>
<dbReference type="EMBL" id="CAXITT010000355">
    <property type="protein sequence ID" value="CAL1539782.1"/>
    <property type="molecule type" value="Genomic_DNA"/>
</dbReference>
<comment type="caution">
    <text evidence="4">The sequence shown here is derived from an EMBL/GenBank/DDBJ whole genome shotgun (WGS) entry which is preliminary data.</text>
</comment>
<evidence type="ECO:0000313" key="5">
    <source>
        <dbReference type="Proteomes" id="UP001497497"/>
    </source>
</evidence>
<dbReference type="SMART" id="SM00225">
    <property type="entry name" value="BTB"/>
    <property type="match status" value="1"/>
</dbReference>
<dbReference type="PROSITE" id="PS50097">
    <property type="entry name" value="BTB"/>
    <property type="match status" value="1"/>
</dbReference>
<proteinExistence type="predicted"/>
<dbReference type="Gene3D" id="1.25.40.420">
    <property type="match status" value="1"/>
</dbReference>
<evidence type="ECO:0000256" key="1">
    <source>
        <dbReference type="ARBA" id="ARBA00022441"/>
    </source>
</evidence>
<dbReference type="InterPro" id="IPR011705">
    <property type="entry name" value="BACK"/>
</dbReference>
<dbReference type="Pfam" id="PF07707">
    <property type="entry name" value="BACK"/>
    <property type="match status" value="1"/>
</dbReference>
<feature type="domain" description="BTB" evidence="3">
    <location>
        <begin position="1"/>
        <end position="67"/>
    </location>
</feature>
<evidence type="ECO:0000313" key="4">
    <source>
        <dbReference type="EMBL" id="CAL1539782.1"/>
    </source>
</evidence>
<dbReference type="Gene3D" id="3.30.710.10">
    <property type="entry name" value="Potassium Channel Kv1.1, Chain A"/>
    <property type="match status" value="1"/>
</dbReference>
<dbReference type="Pfam" id="PF00651">
    <property type="entry name" value="BTB"/>
    <property type="match status" value="1"/>
</dbReference>
<dbReference type="AlphaFoldDB" id="A0AAV2HZV5"/>
<dbReference type="SUPFAM" id="SSF54695">
    <property type="entry name" value="POZ domain"/>
    <property type="match status" value="1"/>
</dbReference>
<evidence type="ECO:0000259" key="3">
    <source>
        <dbReference type="PROSITE" id="PS50097"/>
    </source>
</evidence>
<dbReference type="PANTHER" id="PTHR24412:SF489">
    <property type="entry name" value="RING FINGER DOMAIN AND KELCH REPEAT-CONTAINING PROTEIN DDB_G0271372"/>
    <property type="match status" value="1"/>
</dbReference>
<reference evidence="4 5" key="1">
    <citation type="submission" date="2024-04" db="EMBL/GenBank/DDBJ databases">
        <authorList>
            <consortium name="Genoscope - CEA"/>
            <person name="William W."/>
        </authorList>
    </citation>
    <scope>NUCLEOTIDE SEQUENCE [LARGE SCALE GENOMIC DNA]</scope>
</reference>
<dbReference type="InterPro" id="IPR000210">
    <property type="entry name" value="BTB/POZ_dom"/>
</dbReference>
<dbReference type="CDD" id="cd18186">
    <property type="entry name" value="BTB_POZ_ZBTB_KLHL-like"/>
    <property type="match status" value="1"/>
</dbReference>
<dbReference type="Proteomes" id="UP001497497">
    <property type="component" value="Unassembled WGS sequence"/>
</dbReference>
<keyword evidence="1" id="KW-0880">Kelch repeat</keyword>
<organism evidence="4 5">
    <name type="scientific">Lymnaea stagnalis</name>
    <name type="common">Great pond snail</name>
    <name type="synonym">Helix stagnalis</name>
    <dbReference type="NCBI Taxonomy" id="6523"/>
    <lineage>
        <taxon>Eukaryota</taxon>
        <taxon>Metazoa</taxon>
        <taxon>Spiralia</taxon>
        <taxon>Lophotrochozoa</taxon>
        <taxon>Mollusca</taxon>
        <taxon>Gastropoda</taxon>
        <taxon>Heterobranchia</taxon>
        <taxon>Euthyneura</taxon>
        <taxon>Panpulmonata</taxon>
        <taxon>Hygrophila</taxon>
        <taxon>Lymnaeoidea</taxon>
        <taxon>Lymnaeidae</taxon>
        <taxon>Lymnaea</taxon>
    </lineage>
</organism>
<keyword evidence="2" id="KW-0677">Repeat</keyword>
<name>A0AAV2HZV5_LYMST</name>
<feature type="non-terminal residue" evidence="4">
    <location>
        <position position="1"/>
    </location>
</feature>
<accession>A0AAV2HZV5</accession>
<dbReference type="PANTHER" id="PTHR24412">
    <property type="entry name" value="KELCH PROTEIN"/>
    <property type="match status" value="1"/>
</dbReference>
<protein>
    <recommendedName>
        <fullName evidence="3">BTB domain-containing protein</fullName>
    </recommendedName>
</protein>
<gene>
    <name evidence="4" type="ORF">GSLYS_00013515001</name>
</gene>
<feature type="non-terminal residue" evidence="4">
    <location>
        <position position="171"/>
    </location>
</feature>
<sequence length="171" mass="19693">DFVVEVEGKEFKCHRLILSACSGFFRGLLRSGMKESQKRKTKLEGVSMETFASILEILYTGCDNVTRDNMLNVWQAADQLLIKFVSDNCVDFIKNNICNETVISVWKVASQLMNNNIIELYFVKKNYEHVIKSNAFLCLLYNDLLEIIQSQDLVVSCEDVVIESIFKWIKC</sequence>
<evidence type="ECO:0000256" key="2">
    <source>
        <dbReference type="ARBA" id="ARBA00022737"/>
    </source>
</evidence>